<dbReference type="InterPro" id="IPR017996">
    <property type="entry name" value="MRJP/yellow-related"/>
</dbReference>
<feature type="region of interest" description="Disordered" evidence="5">
    <location>
        <begin position="94"/>
        <end position="114"/>
    </location>
</feature>
<accession>A0AAV8VSU8</accession>
<keyword evidence="4" id="KW-0732">Signal</keyword>
<dbReference type="PANTHER" id="PTHR10009:SF11">
    <property type="entry name" value="RH54244P"/>
    <property type="match status" value="1"/>
</dbReference>
<protein>
    <submittedName>
        <fullName evidence="6">Uncharacterized protein</fullName>
    </submittedName>
</protein>
<keyword evidence="3" id="KW-0964">Secreted</keyword>
<dbReference type="Gene3D" id="2.120.10.30">
    <property type="entry name" value="TolB, C-terminal domain"/>
    <property type="match status" value="1"/>
</dbReference>
<evidence type="ECO:0000256" key="3">
    <source>
        <dbReference type="ARBA" id="ARBA00022525"/>
    </source>
</evidence>
<dbReference type="EMBL" id="JANEYG010000039">
    <property type="protein sequence ID" value="KAJ8916781.1"/>
    <property type="molecule type" value="Genomic_DNA"/>
</dbReference>
<name>A0AAV8VSU8_9CUCU</name>
<dbReference type="Proteomes" id="UP001159042">
    <property type="component" value="Unassembled WGS sequence"/>
</dbReference>
<comment type="similarity">
    <text evidence="2">Belongs to the major royal jelly protein family.</text>
</comment>
<evidence type="ECO:0000256" key="4">
    <source>
        <dbReference type="ARBA" id="ARBA00022729"/>
    </source>
</evidence>
<evidence type="ECO:0000313" key="6">
    <source>
        <dbReference type="EMBL" id="KAJ8916781.1"/>
    </source>
</evidence>
<evidence type="ECO:0000313" key="7">
    <source>
        <dbReference type="Proteomes" id="UP001159042"/>
    </source>
</evidence>
<dbReference type="GO" id="GO:0005576">
    <property type="term" value="C:extracellular region"/>
    <property type="evidence" value="ECO:0007669"/>
    <property type="project" value="UniProtKB-SubCell"/>
</dbReference>
<evidence type="ECO:0000256" key="2">
    <source>
        <dbReference type="ARBA" id="ARBA00009127"/>
    </source>
</evidence>
<comment type="subcellular location">
    <subcellularLocation>
        <location evidence="1">Secreted</location>
    </subcellularLocation>
</comment>
<dbReference type="AlphaFoldDB" id="A0AAV8VSU8"/>
<evidence type="ECO:0000256" key="1">
    <source>
        <dbReference type="ARBA" id="ARBA00004613"/>
    </source>
</evidence>
<gene>
    <name evidence="6" type="ORF">NQ315_005786</name>
</gene>
<dbReference type="Pfam" id="PF03022">
    <property type="entry name" value="MRJP"/>
    <property type="match status" value="1"/>
</dbReference>
<dbReference type="PANTHER" id="PTHR10009">
    <property type="entry name" value="PROTEIN YELLOW-RELATED"/>
    <property type="match status" value="1"/>
</dbReference>
<comment type="caution">
    <text evidence="6">The sequence shown here is derived from an EMBL/GenBank/DDBJ whole genome shotgun (WGS) entry which is preliminary data.</text>
</comment>
<organism evidence="6 7">
    <name type="scientific">Exocentrus adspersus</name>
    <dbReference type="NCBI Taxonomy" id="1586481"/>
    <lineage>
        <taxon>Eukaryota</taxon>
        <taxon>Metazoa</taxon>
        <taxon>Ecdysozoa</taxon>
        <taxon>Arthropoda</taxon>
        <taxon>Hexapoda</taxon>
        <taxon>Insecta</taxon>
        <taxon>Pterygota</taxon>
        <taxon>Neoptera</taxon>
        <taxon>Endopterygota</taxon>
        <taxon>Coleoptera</taxon>
        <taxon>Polyphaga</taxon>
        <taxon>Cucujiformia</taxon>
        <taxon>Chrysomeloidea</taxon>
        <taxon>Cerambycidae</taxon>
        <taxon>Lamiinae</taxon>
        <taxon>Acanthocinini</taxon>
        <taxon>Exocentrus</taxon>
    </lineage>
</organism>
<dbReference type="InterPro" id="IPR011042">
    <property type="entry name" value="6-blade_b-propeller_TolB-like"/>
</dbReference>
<sequence>MIMIKKMVEGQVLVGSNDIRVESKFNAKMKLLKCCIFSLVLTVAIGAELKEEFTWTRISYDWPKSNRVAARSYIKNSAVKPNRSSAASETIVFEGQTNSEDQDGDSQEKGDVDGSASFDYQYENNIPMGANVWQDKLFITVPRRRLGVPSSLNYVSLKKSKNPNRHNVPLIPYPSWEKNTYPDTSGRGDNFVSVYRVAVDTCDRLWFVDTGTVETLGNVTHAKPTTLIIMDLQTDQIIRQYPIPEDQLRPTTGLASITLDVEKPDCEDSFAYLPDLGGYGLIVYSYRENRSWRVSHNYFFLEPLAGEFFIAGHHFQWNDGIFSAELTALKPDGFRDMYFHSMAGTHVYRVSTRVLRNETLATRSYHGNDFENIGDKGALYQTSSADIDKSSGIMFMGLVNQNAVGCWNTMRPLNSISIVHKDPKRMIYPSDVKIYNEKVYVLSNTMPGFLYGRLNYDETNFRVWSNSITDATEGTNC</sequence>
<keyword evidence="7" id="KW-1185">Reference proteome</keyword>
<reference evidence="6 7" key="1">
    <citation type="journal article" date="2023" name="Insect Mol. Biol.">
        <title>Genome sequencing provides insights into the evolution of gene families encoding plant cell wall-degrading enzymes in longhorned beetles.</title>
        <authorList>
            <person name="Shin N.R."/>
            <person name="Okamura Y."/>
            <person name="Kirsch R."/>
            <person name="Pauchet Y."/>
        </authorList>
    </citation>
    <scope>NUCLEOTIDE SEQUENCE [LARGE SCALE GENOMIC DNA]</scope>
    <source>
        <strain evidence="6">EAD_L_NR</strain>
    </source>
</reference>
<evidence type="ECO:0000256" key="5">
    <source>
        <dbReference type="SAM" id="MobiDB-lite"/>
    </source>
</evidence>
<proteinExistence type="inferred from homology"/>